<feature type="signal peptide" evidence="1">
    <location>
        <begin position="1"/>
        <end position="30"/>
    </location>
</feature>
<sequence length="106" mass="11366">MSALFGHPFTDMHLYAAPLLLLLALDSSPGLPPYRRILTTTTEVPTPSYNYYARSLTPGGSCGGCGYTAGRSWIHYGTLPSLSVVNASSDFKFLNALCLVTGSEVF</sequence>
<keyword evidence="3" id="KW-1185">Reference proteome</keyword>
<evidence type="ECO:0008006" key="4">
    <source>
        <dbReference type="Google" id="ProtNLM"/>
    </source>
</evidence>
<evidence type="ECO:0000313" key="2">
    <source>
        <dbReference type="EMBL" id="CAL1689880.1"/>
    </source>
</evidence>
<gene>
    <name evidence="2" type="ORF">LPLAT_LOCUS14708</name>
</gene>
<evidence type="ECO:0000313" key="3">
    <source>
        <dbReference type="Proteomes" id="UP001497644"/>
    </source>
</evidence>
<accession>A0AAV2PFJ8</accession>
<protein>
    <recommendedName>
        <fullName evidence="4">Secreted protein</fullName>
    </recommendedName>
</protein>
<keyword evidence="1" id="KW-0732">Signal</keyword>
<dbReference type="Proteomes" id="UP001497644">
    <property type="component" value="Chromosome 9"/>
</dbReference>
<proteinExistence type="predicted"/>
<name>A0AAV2PFJ8_9HYME</name>
<organism evidence="2 3">
    <name type="scientific">Lasius platythorax</name>
    <dbReference type="NCBI Taxonomy" id="488582"/>
    <lineage>
        <taxon>Eukaryota</taxon>
        <taxon>Metazoa</taxon>
        <taxon>Ecdysozoa</taxon>
        <taxon>Arthropoda</taxon>
        <taxon>Hexapoda</taxon>
        <taxon>Insecta</taxon>
        <taxon>Pterygota</taxon>
        <taxon>Neoptera</taxon>
        <taxon>Endopterygota</taxon>
        <taxon>Hymenoptera</taxon>
        <taxon>Apocrita</taxon>
        <taxon>Aculeata</taxon>
        <taxon>Formicoidea</taxon>
        <taxon>Formicidae</taxon>
        <taxon>Formicinae</taxon>
        <taxon>Lasius</taxon>
        <taxon>Lasius</taxon>
    </lineage>
</organism>
<feature type="chain" id="PRO_5043348744" description="Secreted protein" evidence="1">
    <location>
        <begin position="31"/>
        <end position="106"/>
    </location>
</feature>
<dbReference type="AlphaFoldDB" id="A0AAV2PFJ8"/>
<reference evidence="2" key="1">
    <citation type="submission" date="2024-04" db="EMBL/GenBank/DDBJ databases">
        <authorList>
            <consortium name="Molecular Ecology Group"/>
        </authorList>
    </citation>
    <scope>NUCLEOTIDE SEQUENCE</scope>
</reference>
<dbReference type="EMBL" id="OZ034832">
    <property type="protein sequence ID" value="CAL1689880.1"/>
    <property type="molecule type" value="Genomic_DNA"/>
</dbReference>
<evidence type="ECO:0000256" key="1">
    <source>
        <dbReference type="SAM" id="SignalP"/>
    </source>
</evidence>